<dbReference type="RefSeq" id="XP_040628295.1">
    <property type="nucleotide sequence ID" value="XM_040768562.1"/>
</dbReference>
<gene>
    <name evidence="4" type="ORF">DACRYDRAFT_107950</name>
</gene>
<evidence type="ECO:0000313" key="4">
    <source>
        <dbReference type="EMBL" id="EJU01398.1"/>
    </source>
</evidence>
<evidence type="ECO:0000256" key="1">
    <source>
        <dbReference type="ARBA" id="ARBA00006328"/>
    </source>
</evidence>
<dbReference type="Gene3D" id="3.90.25.10">
    <property type="entry name" value="UDP-galactose 4-epimerase, domain 1"/>
    <property type="match status" value="1"/>
</dbReference>
<dbReference type="OrthoDB" id="9997102at2759"/>
<comment type="similarity">
    <text evidence="1">Belongs to the NmrA-type oxidoreductase family.</text>
</comment>
<evidence type="ECO:0000259" key="3">
    <source>
        <dbReference type="Pfam" id="PF05368"/>
    </source>
</evidence>
<keyword evidence="2" id="KW-0521">NADP</keyword>
<feature type="domain" description="NmrA-like" evidence="3">
    <location>
        <begin position="7"/>
        <end position="172"/>
    </location>
</feature>
<dbReference type="EMBL" id="JH795864">
    <property type="protein sequence ID" value="EJU01398.1"/>
    <property type="molecule type" value="Genomic_DNA"/>
</dbReference>
<dbReference type="GeneID" id="63683624"/>
<dbReference type="STRING" id="1858805.M5GBL3"/>
<dbReference type="HOGENOM" id="CLU_007383_8_2_1"/>
<name>M5GBL3_DACPD</name>
<dbReference type="InterPro" id="IPR051164">
    <property type="entry name" value="NmrA-like_oxidored"/>
</dbReference>
<dbReference type="Pfam" id="PF05368">
    <property type="entry name" value="NmrA"/>
    <property type="match status" value="1"/>
</dbReference>
<dbReference type="Gene3D" id="3.40.50.720">
    <property type="entry name" value="NAD(P)-binding Rossmann-like Domain"/>
    <property type="match status" value="1"/>
</dbReference>
<dbReference type="Proteomes" id="UP000030653">
    <property type="component" value="Unassembled WGS sequence"/>
</dbReference>
<dbReference type="InterPro" id="IPR036291">
    <property type="entry name" value="NAD(P)-bd_dom_sf"/>
</dbReference>
<proteinExistence type="inferred from homology"/>
<keyword evidence="5" id="KW-1185">Reference proteome</keyword>
<sequence length="219" mass="24496">MAQVFGCTVPRSDATESGQGKSMVDACLANHVPLFIWSSLPSSADLAVGGGNFQLLDQKSEVNTYLKVSGQPAVTLFTGAFTENLFSQRQIVYNAPGRWEIRYLIAPGHMRQPFSYIRKDMGAVAVVIIRHWSDARWQEKLTEKPIPTCSYKITGDDLAKTISEITGSTVTLPVGKITKMWTMAVKYWNYDDSIPPKILVDLGVRFHSFEDFVREARRS</sequence>
<dbReference type="AlphaFoldDB" id="M5GBL3"/>
<dbReference type="PANTHER" id="PTHR42748:SF7">
    <property type="entry name" value="NMRA LIKE REDOX SENSOR 1-RELATED"/>
    <property type="match status" value="1"/>
</dbReference>
<dbReference type="InterPro" id="IPR008030">
    <property type="entry name" value="NmrA-like"/>
</dbReference>
<accession>M5GBL3</accession>
<dbReference type="SUPFAM" id="SSF51735">
    <property type="entry name" value="NAD(P)-binding Rossmann-fold domains"/>
    <property type="match status" value="1"/>
</dbReference>
<dbReference type="PANTHER" id="PTHR42748">
    <property type="entry name" value="NITROGEN METABOLITE REPRESSION PROTEIN NMRA FAMILY MEMBER"/>
    <property type="match status" value="1"/>
</dbReference>
<dbReference type="OMA" id="NGEYTAN"/>
<organism evidence="4 5">
    <name type="scientific">Dacryopinax primogenitus (strain DJM 731)</name>
    <name type="common">Brown rot fungus</name>
    <dbReference type="NCBI Taxonomy" id="1858805"/>
    <lineage>
        <taxon>Eukaryota</taxon>
        <taxon>Fungi</taxon>
        <taxon>Dikarya</taxon>
        <taxon>Basidiomycota</taxon>
        <taxon>Agaricomycotina</taxon>
        <taxon>Dacrymycetes</taxon>
        <taxon>Dacrymycetales</taxon>
        <taxon>Dacrymycetaceae</taxon>
        <taxon>Dacryopinax</taxon>
    </lineage>
</organism>
<evidence type="ECO:0000256" key="2">
    <source>
        <dbReference type="ARBA" id="ARBA00022857"/>
    </source>
</evidence>
<protein>
    <recommendedName>
        <fullName evidence="3">NmrA-like domain-containing protein</fullName>
    </recommendedName>
</protein>
<reference evidence="4 5" key="1">
    <citation type="journal article" date="2012" name="Science">
        <title>The Paleozoic origin of enzymatic lignin decomposition reconstructed from 31 fungal genomes.</title>
        <authorList>
            <person name="Floudas D."/>
            <person name="Binder M."/>
            <person name="Riley R."/>
            <person name="Barry K."/>
            <person name="Blanchette R.A."/>
            <person name="Henrissat B."/>
            <person name="Martinez A.T."/>
            <person name="Otillar R."/>
            <person name="Spatafora J.W."/>
            <person name="Yadav J.S."/>
            <person name="Aerts A."/>
            <person name="Benoit I."/>
            <person name="Boyd A."/>
            <person name="Carlson A."/>
            <person name="Copeland A."/>
            <person name="Coutinho P.M."/>
            <person name="de Vries R.P."/>
            <person name="Ferreira P."/>
            <person name="Findley K."/>
            <person name="Foster B."/>
            <person name="Gaskell J."/>
            <person name="Glotzer D."/>
            <person name="Gorecki P."/>
            <person name="Heitman J."/>
            <person name="Hesse C."/>
            <person name="Hori C."/>
            <person name="Igarashi K."/>
            <person name="Jurgens J.A."/>
            <person name="Kallen N."/>
            <person name="Kersten P."/>
            <person name="Kohler A."/>
            <person name="Kuees U."/>
            <person name="Kumar T.K.A."/>
            <person name="Kuo A."/>
            <person name="LaButti K."/>
            <person name="Larrondo L.F."/>
            <person name="Lindquist E."/>
            <person name="Ling A."/>
            <person name="Lombard V."/>
            <person name="Lucas S."/>
            <person name="Lundell T."/>
            <person name="Martin R."/>
            <person name="McLaughlin D.J."/>
            <person name="Morgenstern I."/>
            <person name="Morin E."/>
            <person name="Murat C."/>
            <person name="Nagy L.G."/>
            <person name="Nolan M."/>
            <person name="Ohm R.A."/>
            <person name="Patyshakuliyeva A."/>
            <person name="Rokas A."/>
            <person name="Ruiz-Duenas F.J."/>
            <person name="Sabat G."/>
            <person name="Salamov A."/>
            <person name="Samejima M."/>
            <person name="Schmutz J."/>
            <person name="Slot J.C."/>
            <person name="St John F."/>
            <person name="Stenlid J."/>
            <person name="Sun H."/>
            <person name="Sun S."/>
            <person name="Syed K."/>
            <person name="Tsang A."/>
            <person name="Wiebenga A."/>
            <person name="Young D."/>
            <person name="Pisabarro A."/>
            <person name="Eastwood D.C."/>
            <person name="Martin F."/>
            <person name="Cullen D."/>
            <person name="Grigoriev I.V."/>
            <person name="Hibbett D.S."/>
        </authorList>
    </citation>
    <scope>NUCLEOTIDE SEQUENCE [LARGE SCALE GENOMIC DNA]</scope>
    <source>
        <strain evidence="4 5">DJM-731 SS1</strain>
    </source>
</reference>
<evidence type="ECO:0000313" key="5">
    <source>
        <dbReference type="Proteomes" id="UP000030653"/>
    </source>
</evidence>